<evidence type="ECO:0000313" key="3">
    <source>
        <dbReference type="WBParaSite" id="SPAL_0000596100.1"/>
    </source>
</evidence>
<dbReference type="WBParaSite" id="SPAL_0000596100.1">
    <property type="protein sequence ID" value="SPAL_0000596100.1"/>
    <property type="gene ID" value="SPAL_0000596100"/>
</dbReference>
<proteinExistence type="predicted"/>
<accession>A0A0N5BJ35</accession>
<reference evidence="3" key="1">
    <citation type="submission" date="2017-02" db="UniProtKB">
        <authorList>
            <consortium name="WormBaseParasite"/>
        </authorList>
    </citation>
    <scope>IDENTIFICATION</scope>
</reference>
<evidence type="ECO:0000313" key="2">
    <source>
        <dbReference type="Proteomes" id="UP000046392"/>
    </source>
</evidence>
<keyword evidence="2" id="KW-1185">Reference proteome</keyword>
<organism evidence="2 3">
    <name type="scientific">Strongyloides papillosus</name>
    <name type="common">Intestinal threadworm</name>
    <dbReference type="NCBI Taxonomy" id="174720"/>
    <lineage>
        <taxon>Eukaryota</taxon>
        <taxon>Metazoa</taxon>
        <taxon>Ecdysozoa</taxon>
        <taxon>Nematoda</taxon>
        <taxon>Chromadorea</taxon>
        <taxon>Rhabditida</taxon>
        <taxon>Tylenchina</taxon>
        <taxon>Panagrolaimomorpha</taxon>
        <taxon>Strongyloidoidea</taxon>
        <taxon>Strongyloididae</taxon>
        <taxon>Strongyloides</taxon>
    </lineage>
</organism>
<feature type="region of interest" description="Disordered" evidence="1">
    <location>
        <begin position="66"/>
        <end position="115"/>
    </location>
</feature>
<name>A0A0N5BJ35_STREA</name>
<dbReference type="AlphaFoldDB" id="A0A0N5BJ35"/>
<sequence length="170" mass="18735">MKTIMKATNQYYIDSSKELNDIDGKSPSILILRKAFNVSNNNDITKTKVQNKSKGKKSTFLNKMDNNAKNVPINSNLNLPSSGSETRRFHTSTVDEEKGTTLNSTNDTNTSQTDGISSETLDVVQPNILTPFPTKFKMANIFGKEKLLQLGVIGTSNDNGTKSSKDQNQL</sequence>
<feature type="compositionally biased region" description="Polar residues" evidence="1">
    <location>
        <begin position="66"/>
        <end position="84"/>
    </location>
</feature>
<feature type="compositionally biased region" description="Basic and acidic residues" evidence="1">
    <location>
        <begin position="85"/>
        <end position="99"/>
    </location>
</feature>
<dbReference type="Proteomes" id="UP000046392">
    <property type="component" value="Unplaced"/>
</dbReference>
<feature type="compositionally biased region" description="Low complexity" evidence="1">
    <location>
        <begin position="100"/>
        <end position="114"/>
    </location>
</feature>
<evidence type="ECO:0000256" key="1">
    <source>
        <dbReference type="SAM" id="MobiDB-lite"/>
    </source>
</evidence>
<protein>
    <submittedName>
        <fullName evidence="3">Uncharacterized protein</fullName>
    </submittedName>
</protein>